<gene>
    <name evidence="4" type="ORF">DFR39_104320</name>
</gene>
<evidence type="ECO:0000256" key="1">
    <source>
        <dbReference type="ARBA" id="ARBA00022729"/>
    </source>
</evidence>
<dbReference type="Proteomes" id="UP000295357">
    <property type="component" value="Unassembled WGS sequence"/>
</dbReference>
<dbReference type="EMBL" id="SNXE01000004">
    <property type="protein sequence ID" value="TDP09755.1"/>
    <property type="molecule type" value="Genomic_DNA"/>
</dbReference>
<dbReference type="PANTHER" id="PTHR35936">
    <property type="entry name" value="MEMBRANE-BOUND LYTIC MUREIN TRANSGLYCOSYLASE F"/>
    <property type="match status" value="1"/>
</dbReference>
<reference evidence="4 5" key="1">
    <citation type="submission" date="2019-03" db="EMBL/GenBank/DDBJ databases">
        <title>Genomic Encyclopedia of Type Strains, Phase IV (KMG-IV): sequencing the most valuable type-strain genomes for metagenomic binning, comparative biology and taxonomic classification.</title>
        <authorList>
            <person name="Goeker M."/>
        </authorList>
    </citation>
    <scope>NUCLEOTIDE SEQUENCE [LARGE SCALE GENOMIC DNA]</scope>
    <source>
        <strain evidence="4 5">DSM 25082</strain>
    </source>
</reference>
<dbReference type="PANTHER" id="PTHR35936:SF25">
    <property type="entry name" value="ABC TRANSPORTER SUBSTRATE-BINDING PROTEIN"/>
    <property type="match status" value="1"/>
</dbReference>
<dbReference type="RefSeq" id="WP_162849502.1">
    <property type="nucleotide sequence ID" value="NZ_JAUFPJ010000004.1"/>
</dbReference>
<name>A0A4R6N4C4_9BURK</name>
<dbReference type="InterPro" id="IPR001638">
    <property type="entry name" value="Solute-binding_3/MltF_N"/>
</dbReference>
<feature type="signal peptide" evidence="2">
    <location>
        <begin position="1"/>
        <end position="22"/>
    </location>
</feature>
<evidence type="ECO:0000313" key="5">
    <source>
        <dbReference type="Proteomes" id="UP000295357"/>
    </source>
</evidence>
<comment type="caution">
    <text evidence="4">The sequence shown here is derived from an EMBL/GenBank/DDBJ whole genome shotgun (WGS) entry which is preliminary data.</text>
</comment>
<evidence type="ECO:0000256" key="2">
    <source>
        <dbReference type="SAM" id="SignalP"/>
    </source>
</evidence>
<protein>
    <submittedName>
        <fullName evidence="4">Amino acid ABC transporter substrate-binding protein (PAAT family)</fullName>
    </submittedName>
</protein>
<evidence type="ECO:0000313" key="4">
    <source>
        <dbReference type="EMBL" id="TDP09755.1"/>
    </source>
</evidence>
<accession>A0A4R6N4C4</accession>
<feature type="domain" description="Solute-binding protein family 3/N-terminal" evidence="3">
    <location>
        <begin position="28"/>
        <end position="258"/>
    </location>
</feature>
<dbReference type="SUPFAM" id="SSF53850">
    <property type="entry name" value="Periplasmic binding protein-like II"/>
    <property type="match status" value="1"/>
</dbReference>
<keyword evidence="1 2" id="KW-0732">Signal</keyword>
<feature type="chain" id="PRO_5020741227" evidence="2">
    <location>
        <begin position="23"/>
        <end position="259"/>
    </location>
</feature>
<dbReference type="AlphaFoldDB" id="A0A4R6N4C4"/>
<proteinExistence type="predicted"/>
<keyword evidence="5" id="KW-1185">Reference proteome</keyword>
<evidence type="ECO:0000259" key="3">
    <source>
        <dbReference type="Pfam" id="PF00497"/>
    </source>
</evidence>
<dbReference type="Gene3D" id="3.40.190.10">
    <property type="entry name" value="Periplasmic binding protein-like II"/>
    <property type="match status" value="2"/>
</dbReference>
<sequence length="259" mass="29047">MWRQGIAASLMMLGLLAQQAFATQRVVIEAEDDYPPYSFSDKGRPAGIYVELVLQAAKRLAPDYEVSIQFVPWKRGLSRLETGESLALIPPYRNAERPFVFPYSVPLLTERVVLFCTPEVMRQRRVDFPRDFIGLRIGINAGYTQSEKLKAAVSAGQVVLEEAARNVNNIRKLSSSRIDCMASDRISAVHTVNRLVRQGDLPAFKLLEAAELSTQEAFIGYSRSFPAAFKNDFVQKMDAALLELQRAGVLDQLVARYTQ</sequence>
<dbReference type="Pfam" id="PF00497">
    <property type="entry name" value="SBP_bac_3"/>
    <property type="match status" value="1"/>
</dbReference>
<organism evidence="4 5">
    <name type="scientific">Roseateles asaccharophilus</name>
    <dbReference type="NCBI Taxonomy" id="582607"/>
    <lineage>
        <taxon>Bacteria</taxon>
        <taxon>Pseudomonadati</taxon>
        <taxon>Pseudomonadota</taxon>
        <taxon>Betaproteobacteria</taxon>
        <taxon>Burkholderiales</taxon>
        <taxon>Sphaerotilaceae</taxon>
        <taxon>Roseateles</taxon>
    </lineage>
</organism>